<evidence type="ECO:0000256" key="6">
    <source>
        <dbReference type="PIRSR" id="PIRSR604450-51"/>
    </source>
</evidence>
<dbReference type="Proteomes" id="UP000677228">
    <property type="component" value="Unassembled WGS sequence"/>
</dbReference>
<dbReference type="InterPro" id="IPR037158">
    <property type="entry name" value="Thr_synth_N_sf"/>
</dbReference>
<dbReference type="NCBIfam" id="TIGR00260">
    <property type="entry name" value="thrC"/>
    <property type="match status" value="1"/>
</dbReference>
<accession>A0A8S2CR08</accession>
<reference evidence="9" key="1">
    <citation type="submission" date="2021-02" db="EMBL/GenBank/DDBJ databases">
        <authorList>
            <person name="Nowell W R."/>
        </authorList>
    </citation>
    <scope>NUCLEOTIDE SEQUENCE</scope>
</reference>
<dbReference type="Pfam" id="PF14821">
    <property type="entry name" value="Thr_synth_N"/>
    <property type="match status" value="1"/>
</dbReference>
<dbReference type="EMBL" id="CAJNOK010000874">
    <property type="protein sequence ID" value="CAF0780611.1"/>
    <property type="molecule type" value="Genomic_DNA"/>
</dbReference>
<evidence type="ECO:0000259" key="8">
    <source>
        <dbReference type="Pfam" id="PF14821"/>
    </source>
</evidence>
<organism evidence="9 11">
    <name type="scientific">Didymodactylos carnosus</name>
    <dbReference type="NCBI Taxonomy" id="1234261"/>
    <lineage>
        <taxon>Eukaryota</taxon>
        <taxon>Metazoa</taxon>
        <taxon>Spiralia</taxon>
        <taxon>Gnathifera</taxon>
        <taxon>Rotifera</taxon>
        <taxon>Eurotatoria</taxon>
        <taxon>Bdelloidea</taxon>
        <taxon>Philodinida</taxon>
        <taxon>Philodinidae</taxon>
        <taxon>Didymodactylos</taxon>
    </lineage>
</organism>
<comment type="similarity">
    <text evidence="2">Belongs to the threonine synthase family.</text>
</comment>
<dbReference type="Gene3D" id="3.40.50.1100">
    <property type="match status" value="2"/>
</dbReference>
<comment type="caution">
    <text evidence="9">The sequence shown here is derived from an EMBL/GenBank/DDBJ whole genome shotgun (WGS) entry which is preliminary data.</text>
</comment>
<dbReference type="Gene3D" id="3.90.1380.10">
    <property type="entry name" value="Threonine synthase, N-terminal domain"/>
    <property type="match status" value="1"/>
</dbReference>
<dbReference type="InterPro" id="IPR036052">
    <property type="entry name" value="TrpB-like_PALP_sf"/>
</dbReference>
<evidence type="ECO:0000256" key="2">
    <source>
        <dbReference type="ARBA" id="ARBA00005517"/>
    </source>
</evidence>
<feature type="domain" description="Threonine synthase N-terminal" evidence="8">
    <location>
        <begin position="2"/>
        <end position="81"/>
    </location>
</feature>
<keyword evidence="5" id="KW-0456">Lyase</keyword>
<protein>
    <recommendedName>
        <fullName evidence="3">Threonine synthase-like 2</fullName>
    </recommendedName>
</protein>
<name>A0A8S2CR08_9BILA</name>
<evidence type="ECO:0000256" key="1">
    <source>
        <dbReference type="ARBA" id="ARBA00001933"/>
    </source>
</evidence>
<sequence length="479" mass="54152">MKYRSTRGGLENSSFTDVLLSGYCSDGGLFVPETIPQLSSECLKQWKLQPFTYIAFEVAKLFINNNEFSHDELQTLITESYGQFVDSKQVISFQKLNNSLVIAELFRGPSYSFKDIALSPCARLIDKHMKKQNKYATVLIGTSGDTGSACLQSCRGLKNIDMIVAYPFLNVNDFQRRQMTTIKGNNLLVFPVEGTSDDIDIVLKQVLMDQNQVTKHNLCSMNSINWIRILFQAAMYIFIYLQTADDENENVELVVPTGACGSIASGILCRLMGVPIRLIAAVNANTVVHDFVQTGVLTERPLIKTWANAMDICIPYNVERILYFISNGDVKYVKQVMNEFETTHTLRLSKNMHDLLTQTISTCVANDNDIEQTIQLCYQKYSYLICPHTATAVHYALINDDHPQKKRVCLATASPCKFKEVYDKLNIQDCTIQSNSEEEPFTIMWCRGSNWLELVNTAIQNEPLVYCTNIPENSLNILC</sequence>
<evidence type="ECO:0000259" key="7">
    <source>
        <dbReference type="Pfam" id="PF00291"/>
    </source>
</evidence>
<feature type="domain" description="Tryptophan synthase beta chain-like PALP" evidence="7">
    <location>
        <begin position="104"/>
        <end position="410"/>
    </location>
</feature>
<dbReference type="InterPro" id="IPR051166">
    <property type="entry name" value="Threonine_Synthase"/>
</dbReference>
<dbReference type="InterPro" id="IPR001926">
    <property type="entry name" value="TrpB-like_PALP"/>
</dbReference>
<dbReference type="AlphaFoldDB" id="A0A8S2CR08"/>
<dbReference type="GO" id="GO:0009071">
    <property type="term" value="P:serine family amino acid catabolic process"/>
    <property type="evidence" value="ECO:0007669"/>
    <property type="project" value="TreeGrafter"/>
</dbReference>
<proteinExistence type="inferred from homology"/>
<evidence type="ECO:0000256" key="5">
    <source>
        <dbReference type="ARBA" id="ARBA00023239"/>
    </source>
</evidence>
<dbReference type="SUPFAM" id="SSF53686">
    <property type="entry name" value="Tryptophan synthase beta subunit-like PLP-dependent enzymes"/>
    <property type="match status" value="1"/>
</dbReference>
<dbReference type="InterPro" id="IPR029144">
    <property type="entry name" value="Thr_synth_N"/>
</dbReference>
<evidence type="ECO:0000313" key="9">
    <source>
        <dbReference type="EMBL" id="CAF0780611.1"/>
    </source>
</evidence>
<dbReference type="GO" id="GO:0016829">
    <property type="term" value="F:lyase activity"/>
    <property type="evidence" value="ECO:0007669"/>
    <property type="project" value="UniProtKB-KW"/>
</dbReference>
<keyword evidence="4 6" id="KW-0663">Pyridoxal phosphate</keyword>
<dbReference type="GO" id="GO:0046360">
    <property type="term" value="P:2-oxobutyrate biosynthetic process"/>
    <property type="evidence" value="ECO:0007669"/>
    <property type="project" value="TreeGrafter"/>
</dbReference>
<feature type="modified residue" description="N6-(pyridoxal phosphate)lysine" evidence="6">
    <location>
        <position position="114"/>
    </location>
</feature>
<evidence type="ECO:0000256" key="4">
    <source>
        <dbReference type="ARBA" id="ARBA00022898"/>
    </source>
</evidence>
<evidence type="ECO:0000313" key="11">
    <source>
        <dbReference type="Proteomes" id="UP000677228"/>
    </source>
</evidence>
<gene>
    <name evidence="9" type="ORF">OVA965_LOCUS3585</name>
    <name evidence="10" type="ORF">TMI583_LOCUS3584</name>
</gene>
<evidence type="ECO:0000256" key="3">
    <source>
        <dbReference type="ARBA" id="ARBA00021942"/>
    </source>
</evidence>
<dbReference type="InterPro" id="IPR004450">
    <property type="entry name" value="Thr_synthase-like"/>
</dbReference>
<dbReference type="PANTHER" id="PTHR42690:SF1">
    <property type="entry name" value="THREONINE SYNTHASE-LIKE 2"/>
    <property type="match status" value="1"/>
</dbReference>
<comment type="cofactor">
    <cofactor evidence="1 6">
        <name>pyridoxal 5'-phosphate</name>
        <dbReference type="ChEBI" id="CHEBI:597326"/>
    </cofactor>
</comment>
<evidence type="ECO:0000313" key="10">
    <source>
        <dbReference type="EMBL" id="CAF3562182.1"/>
    </source>
</evidence>
<dbReference type="EMBL" id="CAJOBA010000874">
    <property type="protein sequence ID" value="CAF3562182.1"/>
    <property type="molecule type" value="Genomic_DNA"/>
</dbReference>
<dbReference type="Proteomes" id="UP000682733">
    <property type="component" value="Unassembled WGS sequence"/>
</dbReference>
<dbReference type="GO" id="GO:0030170">
    <property type="term" value="F:pyridoxal phosphate binding"/>
    <property type="evidence" value="ECO:0007669"/>
    <property type="project" value="TreeGrafter"/>
</dbReference>
<dbReference type="Pfam" id="PF00291">
    <property type="entry name" value="PALP"/>
    <property type="match status" value="1"/>
</dbReference>
<dbReference type="PANTHER" id="PTHR42690">
    <property type="entry name" value="THREONINE SYNTHASE FAMILY MEMBER"/>
    <property type="match status" value="1"/>
</dbReference>